<accession>A0ABN3FVU2</accession>
<comment type="caution">
    <text evidence="1">The sequence shown here is derived from an EMBL/GenBank/DDBJ whole genome shotgun (WGS) entry which is preliminary data.</text>
</comment>
<evidence type="ECO:0000313" key="1">
    <source>
        <dbReference type="EMBL" id="GAA2338090.1"/>
    </source>
</evidence>
<proteinExistence type="predicted"/>
<dbReference type="InterPro" id="IPR006764">
    <property type="entry name" value="SAM_dep_MeTrfase_SAV2177_type"/>
</dbReference>
<organism evidence="1 2">
    <name type="scientific">Saccharopolyspora halophila</name>
    <dbReference type="NCBI Taxonomy" id="405551"/>
    <lineage>
        <taxon>Bacteria</taxon>
        <taxon>Bacillati</taxon>
        <taxon>Actinomycetota</taxon>
        <taxon>Actinomycetes</taxon>
        <taxon>Pseudonocardiales</taxon>
        <taxon>Pseudonocardiaceae</taxon>
        <taxon>Saccharopolyspora</taxon>
    </lineage>
</organism>
<keyword evidence="1" id="KW-0489">Methyltransferase</keyword>
<gene>
    <name evidence="1" type="ORF">GCM10009854_12860</name>
</gene>
<dbReference type="EMBL" id="BAAARA010000003">
    <property type="protein sequence ID" value="GAA2338090.1"/>
    <property type="molecule type" value="Genomic_DNA"/>
</dbReference>
<evidence type="ECO:0000313" key="2">
    <source>
        <dbReference type="Proteomes" id="UP001501218"/>
    </source>
</evidence>
<dbReference type="PIRSF" id="PIRSF017393">
    <property type="entry name" value="MTase_SAV2177"/>
    <property type="match status" value="1"/>
</dbReference>
<dbReference type="SUPFAM" id="SSF53335">
    <property type="entry name" value="S-adenosyl-L-methionine-dependent methyltransferases"/>
    <property type="match status" value="1"/>
</dbReference>
<name>A0ABN3FVU2_9PSEU</name>
<reference evidence="1 2" key="1">
    <citation type="journal article" date="2019" name="Int. J. Syst. Evol. Microbiol.">
        <title>The Global Catalogue of Microorganisms (GCM) 10K type strain sequencing project: providing services to taxonomists for standard genome sequencing and annotation.</title>
        <authorList>
            <consortium name="The Broad Institute Genomics Platform"/>
            <consortium name="The Broad Institute Genome Sequencing Center for Infectious Disease"/>
            <person name="Wu L."/>
            <person name="Ma J."/>
        </authorList>
    </citation>
    <scope>NUCLEOTIDE SEQUENCE [LARGE SCALE GENOMIC DNA]</scope>
    <source>
        <strain evidence="1 2">JCM 16221</strain>
    </source>
</reference>
<keyword evidence="1" id="KW-0808">Transferase</keyword>
<sequence length="284" mass="31252">MTLIVYPGIRADELDMANAQPPQIDTSKPSIARVYDAFVGGKDNFEVDREVLRTIQQMVPEAITVGKQCRAWLIRVVRFMAGNAGIDQFLDLGSGLPTAENTHQAAQRIIPSANVVYVDNDPSVAAHGRALLEENDHTHFAVADLRDPDAVIAEARRHLDLDRPIGLIHSNTLHHVTGEEKPQAIVHAYLDAVAPGSYLALSHLFNPADGSESAQLAEESEQKFNSMMGSCYYRTREDIAAMFDGLEMIEPGLVHLFEWWPDGPRLTTPSNGEYTLLGGVGRKN</sequence>
<dbReference type="Pfam" id="PF04672">
    <property type="entry name" value="Methyltransf_19"/>
    <property type="match status" value="1"/>
</dbReference>
<keyword evidence="2" id="KW-1185">Reference proteome</keyword>
<dbReference type="InterPro" id="IPR029063">
    <property type="entry name" value="SAM-dependent_MTases_sf"/>
</dbReference>
<dbReference type="Proteomes" id="UP001501218">
    <property type="component" value="Unassembled WGS sequence"/>
</dbReference>
<dbReference type="Gene3D" id="3.40.50.150">
    <property type="entry name" value="Vaccinia Virus protein VP39"/>
    <property type="match status" value="1"/>
</dbReference>
<protein>
    <submittedName>
        <fullName evidence="1">SAM-dependent methyltransferase</fullName>
    </submittedName>
</protein>
<dbReference type="GO" id="GO:0008168">
    <property type="term" value="F:methyltransferase activity"/>
    <property type="evidence" value="ECO:0007669"/>
    <property type="project" value="UniProtKB-KW"/>
</dbReference>
<dbReference type="GO" id="GO:0032259">
    <property type="term" value="P:methylation"/>
    <property type="evidence" value="ECO:0007669"/>
    <property type="project" value="UniProtKB-KW"/>
</dbReference>